<feature type="transmembrane region" description="Helical" evidence="1">
    <location>
        <begin position="30"/>
        <end position="49"/>
    </location>
</feature>
<reference evidence="2" key="1">
    <citation type="submission" date="2012-03" db="EMBL/GenBank/DDBJ databases">
        <title>Functional metagenomics reveals considerable lignocellulase gene clusters in the gut microbiome of a wood-feeding higher termite.</title>
        <authorList>
            <person name="Liu N."/>
        </authorList>
    </citation>
    <scope>NUCLEOTIDE SEQUENCE</scope>
</reference>
<proteinExistence type="predicted"/>
<dbReference type="AlphaFoldDB" id="A0A806KK52"/>
<dbReference type="EMBL" id="JQ844178">
    <property type="protein sequence ID" value="AGS51930.1"/>
    <property type="molecule type" value="Genomic_DNA"/>
</dbReference>
<name>A0A806KK52_9BACT</name>
<evidence type="ECO:0000313" key="2">
    <source>
        <dbReference type="EMBL" id="AGS51930.1"/>
    </source>
</evidence>
<keyword evidence="1" id="KW-0472">Membrane</keyword>
<evidence type="ECO:0000256" key="1">
    <source>
        <dbReference type="SAM" id="Phobius"/>
    </source>
</evidence>
<sequence length="51" mass="5838">MKINPNTSAIANIPVKNTFFFIEKPSFKTMIFMVVFSALKSSYVIYIAFIN</sequence>
<accession>A0A806KK52</accession>
<protein>
    <submittedName>
        <fullName evidence="2">Uncharacterized protein</fullName>
    </submittedName>
</protein>
<keyword evidence="1" id="KW-1133">Transmembrane helix</keyword>
<keyword evidence="1" id="KW-0812">Transmembrane</keyword>
<organism evidence="2">
    <name type="scientific">uncultured bacterium contig00003</name>
    <dbReference type="NCBI Taxonomy" id="1181495"/>
    <lineage>
        <taxon>Bacteria</taxon>
        <taxon>environmental samples</taxon>
    </lineage>
</organism>